<evidence type="ECO:0000313" key="1">
    <source>
        <dbReference type="EMBL" id="TKR68376.1"/>
    </source>
</evidence>
<name>A0A4U5MGI8_STECR</name>
<reference evidence="1 2" key="1">
    <citation type="journal article" date="2015" name="Genome Biol.">
        <title>Comparative genomics of Steinernema reveals deeply conserved gene regulatory networks.</title>
        <authorList>
            <person name="Dillman A.R."/>
            <person name="Macchietto M."/>
            <person name="Porter C.F."/>
            <person name="Rogers A."/>
            <person name="Williams B."/>
            <person name="Antoshechkin I."/>
            <person name="Lee M.M."/>
            <person name="Goodwin Z."/>
            <person name="Lu X."/>
            <person name="Lewis E.E."/>
            <person name="Goodrich-Blair H."/>
            <person name="Stock S.P."/>
            <person name="Adams B.J."/>
            <person name="Sternberg P.W."/>
            <person name="Mortazavi A."/>
        </authorList>
    </citation>
    <scope>NUCLEOTIDE SEQUENCE [LARGE SCALE GENOMIC DNA]</scope>
    <source>
        <strain evidence="1 2">ALL</strain>
    </source>
</reference>
<protein>
    <submittedName>
        <fullName evidence="1">Uncharacterized protein</fullName>
    </submittedName>
</protein>
<reference evidence="1 2" key="2">
    <citation type="journal article" date="2019" name="G3 (Bethesda)">
        <title>Hybrid Assembly of the Genome of the Entomopathogenic Nematode Steinernema carpocapsae Identifies the X-Chromosome.</title>
        <authorList>
            <person name="Serra L."/>
            <person name="Macchietto M."/>
            <person name="Macias-Munoz A."/>
            <person name="McGill C.J."/>
            <person name="Rodriguez I.M."/>
            <person name="Rodriguez B."/>
            <person name="Murad R."/>
            <person name="Mortazavi A."/>
        </authorList>
    </citation>
    <scope>NUCLEOTIDE SEQUENCE [LARGE SCALE GENOMIC DNA]</scope>
    <source>
        <strain evidence="1 2">ALL</strain>
    </source>
</reference>
<proteinExistence type="predicted"/>
<dbReference type="Proteomes" id="UP000298663">
    <property type="component" value="Unassembled WGS sequence"/>
</dbReference>
<organism evidence="1 2">
    <name type="scientific">Steinernema carpocapsae</name>
    <name type="common">Entomopathogenic nematode</name>
    <dbReference type="NCBI Taxonomy" id="34508"/>
    <lineage>
        <taxon>Eukaryota</taxon>
        <taxon>Metazoa</taxon>
        <taxon>Ecdysozoa</taxon>
        <taxon>Nematoda</taxon>
        <taxon>Chromadorea</taxon>
        <taxon>Rhabditida</taxon>
        <taxon>Tylenchina</taxon>
        <taxon>Panagrolaimomorpha</taxon>
        <taxon>Strongyloidoidea</taxon>
        <taxon>Steinernematidae</taxon>
        <taxon>Steinernema</taxon>
    </lineage>
</organism>
<comment type="caution">
    <text evidence="1">The sequence shown here is derived from an EMBL/GenBank/DDBJ whole genome shotgun (WGS) entry which is preliminary data.</text>
</comment>
<keyword evidence="2" id="KW-1185">Reference proteome</keyword>
<evidence type="ECO:0000313" key="2">
    <source>
        <dbReference type="Proteomes" id="UP000298663"/>
    </source>
</evidence>
<dbReference type="EMBL" id="AZBU02000008">
    <property type="protein sequence ID" value="TKR68376.1"/>
    <property type="molecule type" value="Genomic_DNA"/>
</dbReference>
<accession>A0A4U5MGI8</accession>
<dbReference type="AlphaFoldDB" id="A0A4U5MGI8"/>
<sequence>MRRPVPSIINPRSYLLSLAARPPDFAADSRRSPRRRQITLTCSSNSYLLPFSAFPLIFRVYILHVRPLTHSTEAESFNNSNHRRTNGGGNRFVVCVRFRVEFTRRVFGFRVPPPPSLRFPRLHLFPILEGEFATAIRHRAWDLWNAALEARGNECRRTPEDPIDLIFP</sequence>
<gene>
    <name evidence="1" type="ORF">L596_024366</name>
</gene>